<name>A0A7C9CZH3_OPUST</name>
<evidence type="ECO:0000256" key="6">
    <source>
        <dbReference type="SAM" id="SignalP"/>
    </source>
</evidence>
<accession>A0A7C9CZH3</accession>
<evidence type="ECO:0000256" key="1">
    <source>
        <dbReference type="ARBA" id="ARBA00022670"/>
    </source>
</evidence>
<protein>
    <recommendedName>
        <fullName evidence="7">Peptidase C1A propeptide domain-containing protein</fullName>
    </recommendedName>
</protein>
<sequence length="119" mass="13517">MKLFVILTVCMYAVHAKDQYVSDTLKPLTDEMIKAINALNTTWKAGKNFAKSPLVELDKLVVTHEEILYDDFPVEVSSSGLATQFDARTKWPNCTSIGKIFDQKKRLPWMDLPCCKFNG</sequence>
<keyword evidence="5" id="KW-1015">Disulfide bond</keyword>
<feature type="domain" description="Peptidase C1A propeptide" evidence="7">
    <location>
        <begin position="28"/>
        <end position="59"/>
    </location>
</feature>
<keyword evidence="2 6" id="KW-0732">Signal</keyword>
<dbReference type="Gene3D" id="3.90.70.10">
    <property type="entry name" value="Cysteine proteinases"/>
    <property type="match status" value="1"/>
</dbReference>
<keyword evidence="1" id="KW-0645">Protease</keyword>
<dbReference type="EMBL" id="GISG01073325">
    <property type="protein sequence ID" value="MBA4630320.1"/>
    <property type="molecule type" value="Transcribed_RNA"/>
</dbReference>
<reference evidence="8" key="1">
    <citation type="journal article" date="2013" name="J. Plant Res.">
        <title>Effect of fungi and light on seed germination of three Opuntia species from semiarid lands of central Mexico.</title>
        <authorList>
            <person name="Delgado-Sanchez P."/>
            <person name="Jimenez-Bremont J.F."/>
            <person name="Guerrero-Gonzalez Mde L."/>
            <person name="Flores J."/>
        </authorList>
    </citation>
    <scope>NUCLEOTIDE SEQUENCE</scope>
    <source>
        <tissue evidence="8">Cladode</tissue>
    </source>
</reference>
<evidence type="ECO:0000313" key="8">
    <source>
        <dbReference type="EMBL" id="MBA4630320.1"/>
    </source>
</evidence>
<dbReference type="InterPro" id="IPR012599">
    <property type="entry name" value="Propeptide_C1A"/>
</dbReference>
<organism evidence="8">
    <name type="scientific">Opuntia streptacantha</name>
    <name type="common">Prickly pear cactus</name>
    <name type="synonym">Opuntia cardona</name>
    <dbReference type="NCBI Taxonomy" id="393608"/>
    <lineage>
        <taxon>Eukaryota</taxon>
        <taxon>Viridiplantae</taxon>
        <taxon>Streptophyta</taxon>
        <taxon>Embryophyta</taxon>
        <taxon>Tracheophyta</taxon>
        <taxon>Spermatophyta</taxon>
        <taxon>Magnoliopsida</taxon>
        <taxon>eudicotyledons</taxon>
        <taxon>Gunneridae</taxon>
        <taxon>Pentapetalae</taxon>
        <taxon>Caryophyllales</taxon>
        <taxon>Cactineae</taxon>
        <taxon>Cactaceae</taxon>
        <taxon>Opuntioideae</taxon>
        <taxon>Opuntia</taxon>
    </lineage>
</organism>
<reference evidence="8" key="2">
    <citation type="submission" date="2020-07" db="EMBL/GenBank/DDBJ databases">
        <authorList>
            <person name="Vera ALvarez R."/>
            <person name="Arias-Moreno D.M."/>
            <person name="Jimenez-Jacinto V."/>
            <person name="Jimenez-Bremont J.F."/>
            <person name="Swaminathan K."/>
            <person name="Moose S.P."/>
            <person name="Guerrero-Gonzalez M.L."/>
            <person name="Marino-Ramirez L."/>
            <person name="Landsman D."/>
            <person name="Rodriguez-Kessler M."/>
            <person name="Delgado-Sanchez P."/>
        </authorList>
    </citation>
    <scope>NUCLEOTIDE SEQUENCE</scope>
    <source>
        <tissue evidence="8">Cladode</tissue>
    </source>
</reference>
<evidence type="ECO:0000256" key="5">
    <source>
        <dbReference type="ARBA" id="ARBA00023157"/>
    </source>
</evidence>
<proteinExistence type="predicted"/>
<feature type="signal peptide" evidence="6">
    <location>
        <begin position="1"/>
        <end position="16"/>
    </location>
</feature>
<evidence type="ECO:0000256" key="4">
    <source>
        <dbReference type="ARBA" id="ARBA00022807"/>
    </source>
</evidence>
<feature type="chain" id="PRO_5027565006" description="Peptidase C1A propeptide domain-containing protein" evidence="6">
    <location>
        <begin position="17"/>
        <end position="119"/>
    </location>
</feature>
<evidence type="ECO:0000259" key="7">
    <source>
        <dbReference type="Pfam" id="PF08127"/>
    </source>
</evidence>
<keyword evidence="3" id="KW-0378">Hydrolase</keyword>
<keyword evidence="4" id="KW-0788">Thiol protease</keyword>
<dbReference type="GO" id="GO:0006508">
    <property type="term" value="P:proteolysis"/>
    <property type="evidence" value="ECO:0007669"/>
    <property type="project" value="UniProtKB-KW"/>
</dbReference>
<dbReference type="Pfam" id="PF08127">
    <property type="entry name" value="Propeptide_C1"/>
    <property type="match status" value="1"/>
</dbReference>
<dbReference type="InterPro" id="IPR038765">
    <property type="entry name" value="Papain-like_cys_pep_sf"/>
</dbReference>
<dbReference type="GO" id="GO:0004197">
    <property type="term" value="F:cysteine-type endopeptidase activity"/>
    <property type="evidence" value="ECO:0007669"/>
    <property type="project" value="InterPro"/>
</dbReference>
<dbReference type="SUPFAM" id="SSF54001">
    <property type="entry name" value="Cysteine proteinases"/>
    <property type="match status" value="1"/>
</dbReference>
<dbReference type="AlphaFoldDB" id="A0A7C9CZH3"/>
<evidence type="ECO:0000256" key="2">
    <source>
        <dbReference type="ARBA" id="ARBA00022729"/>
    </source>
</evidence>
<evidence type="ECO:0000256" key="3">
    <source>
        <dbReference type="ARBA" id="ARBA00022801"/>
    </source>
</evidence>